<dbReference type="GO" id="GO:0005737">
    <property type="term" value="C:cytoplasm"/>
    <property type="evidence" value="ECO:0007669"/>
    <property type="project" value="UniProtKB-SubCell"/>
</dbReference>
<dbReference type="SUPFAM" id="SSF50249">
    <property type="entry name" value="Nucleic acid-binding proteins"/>
    <property type="match status" value="1"/>
</dbReference>
<sequence>MSNVFKRTHMCGVLNSGNINENVVLNGWIQKRRNLGGLIFCDLRDKTGIVQVVFDDKIPQEIFEKADRLRSEYVVGIKGIVKERQSKNKDIPTGDIEIFASDLVIYSEAETPPIYIKDDDNVDENLRLKYRYLDLRKVKMQKNLTFRHNITKLARDYFDSQGFTEIETPILNKPTPEGARDYLVPSRVNPGEFYALPQSPQLFKQLLMVGGADRYMQIAKCFRDEDLRADRQPEFTQIDLEMSFVDVDDVIEIQEGFLKRVMKEIMNVDIQIPFLRLPYDEAMERYGSDKPDTRFGFELKKLNDVVAGTEFKVFADALEKNGDVRGINIDGGSDHFSRKDLDKLTDSAKHYGAKGLVWMRMSEGEINSSVNKFFTQEQLAQIAAVFDAKPGDLILIAADKPKVVFDTLGFLRREIAGRLGLLDDKQFNFLWVVDFPLFEYDDETDSYSAMHHPFTCPRLEDVPMLDSQPGKVKALAYDIVLNGVELGGGSIRIHDKNLQAKMFEVLGLSKEVCESKFGFLLEAFKYGTPPHGGLAYGLDRLVMLLSGEHSIREVMAFPKNQAAQCMVSDAPTGVPEEQLEELSINIRG</sequence>
<evidence type="ECO:0000256" key="7">
    <source>
        <dbReference type="HAMAP-Rule" id="MF_00044"/>
    </source>
</evidence>
<feature type="binding site" evidence="7">
    <location>
        <begin position="537"/>
        <end position="540"/>
    </location>
    <ligand>
        <name>ATP</name>
        <dbReference type="ChEBI" id="CHEBI:30616"/>
    </ligand>
</feature>
<dbReference type="PANTHER" id="PTHR22594">
    <property type="entry name" value="ASPARTYL/LYSYL-TRNA SYNTHETASE"/>
    <property type="match status" value="1"/>
</dbReference>
<dbReference type="Pfam" id="PF00152">
    <property type="entry name" value="tRNA-synt_2"/>
    <property type="match status" value="1"/>
</dbReference>
<dbReference type="NCBIfam" id="NF001750">
    <property type="entry name" value="PRK00476.1"/>
    <property type="match status" value="1"/>
</dbReference>
<dbReference type="SUPFAM" id="SSF55681">
    <property type="entry name" value="Class II aaRS and biotin synthetases"/>
    <property type="match status" value="1"/>
</dbReference>
<evidence type="ECO:0000313" key="9">
    <source>
        <dbReference type="EMBL" id="QHI73687.1"/>
    </source>
</evidence>
<feature type="binding site" evidence="7">
    <location>
        <position position="232"/>
    </location>
    <ligand>
        <name>ATP</name>
        <dbReference type="ChEBI" id="CHEBI:30616"/>
    </ligand>
</feature>
<keyword evidence="6 7" id="KW-0030">Aminoacyl-tRNA synthetase</keyword>
<feature type="binding site" evidence="7">
    <location>
        <position position="485"/>
    </location>
    <ligand>
        <name>ATP</name>
        <dbReference type="ChEBI" id="CHEBI:30616"/>
    </ligand>
</feature>
<dbReference type="PRINTS" id="PR01042">
    <property type="entry name" value="TRNASYNTHASP"/>
</dbReference>
<dbReference type="InterPro" id="IPR029351">
    <property type="entry name" value="GAD_dom"/>
</dbReference>
<dbReference type="NCBIfam" id="TIGR00459">
    <property type="entry name" value="aspS_bact"/>
    <property type="match status" value="1"/>
</dbReference>
<dbReference type="InterPro" id="IPR004365">
    <property type="entry name" value="NA-bd_OB_tRNA"/>
</dbReference>
<dbReference type="CDD" id="cd04317">
    <property type="entry name" value="EcAspRS_like_N"/>
    <property type="match status" value="1"/>
</dbReference>
<dbReference type="RefSeq" id="WP_162363452.1">
    <property type="nucleotide sequence ID" value="NZ_CP047591.1"/>
</dbReference>
<dbReference type="SUPFAM" id="SSF55261">
    <property type="entry name" value="GAD domain-like"/>
    <property type="match status" value="1"/>
</dbReference>
<dbReference type="EMBL" id="CP047591">
    <property type="protein sequence ID" value="QHI73687.1"/>
    <property type="molecule type" value="Genomic_DNA"/>
</dbReference>
<dbReference type="Gene3D" id="3.30.930.10">
    <property type="entry name" value="Bira Bifunctional Protein, Domain 2"/>
    <property type="match status" value="1"/>
</dbReference>
<protein>
    <recommendedName>
        <fullName evidence="7">Aspartate--tRNA ligase</fullName>
        <ecNumber evidence="7">6.1.1.12</ecNumber>
    </recommendedName>
    <alternativeName>
        <fullName evidence="7">Aspartyl-tRNA synthetase</fullName>
        <shortName evidence="7">AspRS</shortName>
    </alternativeName>
</protein>
<dbReference type="GO" id="GO:0016740">
    <property type="term" value="F:transferase activity"/>
    <property type="evidence" value="ECO:0007669"/>
    <property type="project" value="UniProtKB-ARBA"/>
</dbReference>
<feature type="binding site" evidence="7">
    <location>
        <position position="223"/>
    </location>
    <ligand>
        <name>L-aspartate</name>
        <dbReference type="ChEBI" id="CHEBI:29991"/>
    </ligand>
</feature>
<feature type="binding site" evidence="7">
    <location>
        <position position="451"/>
    </location>
    <ligand>
        <name>L-aspartate</name>
        <dbReference type="ChEBI" id="CHEBI:29991"/>
    </ligand>
</feature>
<feature type="binding site" evidence="7">
    <location>
        <begin position="223"/>
        <end position="225"/>
    </location>
    <ligand>
        <name>ATP</name>
        <dbReference type="ChEBI" id="CHEBI:30616"/>
    </ligand>
</feature>
<feature type="region of interest" description="Aspartate" evidence="7">
    <location>
        <begin position="201"/>
        <end position="204"/>
    </location>
</feature>
<dbReference type="EC" id="6.1.1.12" evidence="7"/>
<dbReference type="Proteomes" id="UP000463883">
    <property type="component" value="Chromosome"/>
</dbReference>
<comment type="similarity">
    <text evidence="1 7">Belongs to the class-II aminoacyl-tRNA synthetase family. Type 1 subfamily.</text>
</comment>
<feature type="binding site" evidence="7">
    <location>
        <position position="492"/>
    </location>
    <ligand>
        <name>L-aspartate</name>
        <dbReference type="ChEBI" id="CHEBI:29991"/>
    </ligand>
</feature>
<keyword evidence="10" id="KW-1185">Reference proteome</keyword>
<evidence type="ECO:0000256" key="5">
    <source>
        <dbReference type="ARBA" id="ARBA00022917"/>
    </source>
</evidence>
<dbReference type="InterPro" id="IPR012340">
    <property type="entry name" value="NA-bd_OB-fold"/>
</dbReference>
<dbReference type="GO" id="GO:0004815">
    <property type="term" value="F:aspartate-tRNA ligase activity"/>
    <property type="evidence" value="ECO:0007669"/>
    <property type="project" value="UniProtKB-UniRule"/>
</dbReference>
<evidence type="ECO:0000256" key="3">
    <source>
        <dbReference type="ARBA" id="ARBA00022741"/>
    </source>
</evidence>
<dbReference type="InterPro" id="IPR004364">
    <property type="entry name" value="Aa-tRNA-synt_II"/>
</dbReference>
<keyword evidence="4 7" id="KW-0067">ATP-binding</keyword>
<dbReference type="CDD" id="cd00777">
    <property type="entry name" value="AspRS_core"/>
    <property type="match status" value="1"/>
</dbReference>
<dbReference type="AlphaFoldDB" id="A0A6P1MIF9"/>
<evidence type="ECO:0000259" key="8">
    <source>
        <dbReference type="PROSITE" id="PS50862"/>
    </source>
</evidence>
<dbReference type="InterPro" id="IPR004115">
    <property type="entry name" value="GAD-like_sf"/>
</dbReference>
<feature type="binding site" evidence="7">
    <location>
        <position position="177"/>
    </location>
    <ligand>
        <name>L-aspartate</name>
        <dbReference type="ChEBI" id="CHEBI:29991"/>
    </ligand>
</feature>
<dbReference type="GO" id="GO:0006422">
    <property type="term" value="P:aspartyl-tRNA aminoacylation"/>
    <property type="evidence" value="ECO:0007669"/>
    <property type="project" value="UniProtKB-UniRule"/>
</dbReference>
<dbReference type="GO" id="GO:0005524">
    <property type="term" value="F:ATP binding"/>
    <property type="evidence" value="ECO:0007669"/>
    <property type="project" value="UniProtKB-UniRule"/>
</dbReference>
<evidence type="ECO:0000256" key="4">
    <source>
        <dbReference type="ARBA" id="ARBA00022840"/>
    </source>
</evidence>
<dbReference type="Gene3D" id="3.30.1360.30">
    <property type="entry name" value="GAD-like domain"/>
    <property type="match status" value="1"/>
</dbReference>
<name>A0A6P1MIF9_9FIRM</name>
<dbReference type="GO" id="GO:0140096">
    <property type="term" value="F:catalytic activity, acting on a protein"/>
    <property type="evidence" value="ECO:0007669"/>
    <property type="project" value="UniProtKB-ARBA"/>
</dbReference>
<dbReference type="InterPro" id="IPR002312">
    <property type="entry name" value="Asp/Asn-tRNA-synth_IIb"/>
</dbReference>
<dbReference type="InterPro" id="IPR047089">
    <property type="entry name" value="Asp-tRNA-ligase_1_N"/>
</dbReference>
<dbReference type="Pfam" id="PF01336">
    <property type="entry name" value="tRNA_anti-codon"/>
    <property type="match status" value="1"/>
</dbReference>
<dbReference type="PROSITE" id="PS50862">
    <property type="entry name" value="AA_TRNA_LIGASE_II"/>
    <property type="match status" value="1"/>
</dbReference>
<comment type="subcellular location">
    <subcellularLocation>
        <location evidence="7">Cytoplasm</location>
    </subcellularLocation>
</comment>
<evidence type="ECO:0000313" key="10">
    <source>
        <dbReference type="Proteomes" id="UP000463883"/>
    </source>
</evidence>
<keyword evidence="5 7" id="KW-0648">Protein biosynthesis</keyword>
<dbReference type="HAMAP" id="MF_00044">
    <property type="entry name" value="Asp_tRNA_synth_type1"/>
    <property type="match status" value="1"/>
</dbReference>
<dbReference type="InterPro" id="IPR004524">
    <property type="entry name" value="Asp-tRNA-ligase_1"/>
</dbReference>
<gene>
    <name evidence="7 9" type="primary">aspS</name>
    <name evidence="9" type="ORF">Ami3637_16050</name>
</gene>
<dbReference type="PANTHER" id="PTHR22594:SF5">
    <property type="entry name" value="ASPARTATE--TRNA LIGASE, MITOCHONDRIAL"/>
    <property type="match status" value="1"/>
</dbReference>
<keyword evidence="3 7" id="KW-0547">Nucleotide-binding</keyword>
<dbReference type="KEGG" id="amic:Ami3637_16050"/>
<evidence type="ECO:0000256" key="6">
    <source>
        <dbReference type="ARBA" id="ARBA00023146"/>
    </source>
</evidence>
<proteinExistence type="inferred from homology"/>
<evidence type="ECO:0000256" key="2">
    <source>
        <dbReference type="ARBA" id="ARBA00022598"/>
    </source>
</evidence>
<evidence type="ECO:0000256" key="1">
    <source>
        <dbReference type="ARBA" id="ARBA00006303"/>
    </source>
</evidence>
<dbReference type="Gene3D" id="2.40.50.140">
    <property type="entry name" value="Nucleic acid-binding proteins"/>
    <property type="match status" value="1"/>
</dbReference>
<dbReference type="InterPro" id="IPR047090">
    <property type="entry name" value="AspRS_core"/>
</dbReference>
<feature type="domain" description="Aminoacyl-transfer RNA synthetases class-II family profile" evidence="8">
    <location>
        <begin position="144"/>
        <end position="575"/>
    </location>
</feature>
<comment type="catalytic activity">
    <reaction evidence="7">
        <text>tRNA(Asp) + L-aspartate + ATP = L-aspartyl-tRNA(Asp) + AMP + diphosphate</text>
        <dbReference type="Rhea" id="RHEA:19649"/>
        <dbReference type="Rhea" id="RHEA-COMP:9660"/>
        <dbReference type="Rhea" id="RHEA-COMP:9678"/>
        <dbReference type="ChEBI" id="CHEBI:29991"/>
        <dbReference type="ChEBI" id="CHEBI:30616"/>
        <dbReference type="ChEBI" id="CHEBI:33019"/>
        <dbReference type="ChEBI" id="CHEBI:78442"/>
        <dbReference type="ChEBI" id="CHEBI:78516"/>
        <dbReference type="ChEBI" id="CHEBI:456215"/>
        <dbReference type="EC" id="6.1.1.12"/>
    </reaction>
</comment>
<comment type="function">
    <text evidence="7">Catalyzes the attachment of L-aspartate to tRNA(Asp) in a two-step reaction: L-aspartate is first activated by ATP to form Asp-AMP and then transferred to the acceptor end of tRNA(Asp).</text>
</comment>
<dbReference type="InterPro" id="IPR045864">
    <property type="entry name" value="aa-tRNA-synth_II/BPL/LPL"/>
</dbReference>
<dbReference type="GO" id="GO:0003676">
    <property type="term" value="F:nucleic acid binding"/>
    <property type="evidence" value="ECO:0007669"/>
    <property type="project" value="InterPro"/>
</dbReference>
<dbReference type="InterPro" id="IPR006195">
    <property type="entry name" value="aa-tRNA-synth_II"/>
</dbReference>
<comment type="caution">
    <text evidence="7">Lacks conserved residue(s) required for the propagation of feature annotation.</text>
</comment>
<comment type="subunit">
    <text evidence="7">Homodimer.</text>
</comment>
<keyword evidence="7" id="KW-0963">Cytoplasm</keyword>
<keyword evidence="2 7" id="KW-0436">Ligase</keyword>
<organism evidence="9 10">
    <name type="scientific">Aminipila terrae</name>
    <dbReference type="NCBI Taxonomy" id="2697030"/>
    <lineage>
        <taxon>Bacteria</taxon>
        <taxon>Bacillati</taxon>
        <taxon>Bacillota</taxon>
        <taxon>Clostridia</taxon>
        <taxon>Peptostreptococcales</taxon>
        <taxon>Anaerovoracaceae</taxon>
        <taxon>Aminipila</taxon>
    </lineage>
</organism>
<dbReference type="Pfam" id="PF02938">
    <property type="entry name" value="GAD"/>
    <property type="match status" value="1"/>
</dbReference>
<reference evidence="9 10" key="1">
    <citation type="submission" date="2020-01" db="EMBL/GenBank/DDBJ databases">
        <title>Genomic analysis of Aminipila sp. CBA3637.</title>
        <authorList>
            <person name="Kim Y.B."/>
            <person name="Roh S.W."/>
        </authorList>
    </citation>
    <scope>NUCLEOTIDE SEQUENCE [LARGE SCALE GENOMIC DNA]</scope>
    <source>
        <strain evidence="9 10">CBA3637</strain>
    </source>
</reference>
<accession>A0A6P1MIF9</accession>